<keyword evidence="2" id="KW-1185">Reference proteome</keyword>
<gene>
    <name evidence="1" type="ORF">MFLAVUS_005449</name>
</gene>
<sequence length="363" mass="41993">MSSDINAEFRCRLEHGGELDSVLHVQVDKWEEARHLIRTISNSPQLGKYLNSIEILGVIKGSRDEILSHRLHILETIIQHCPNITKIGCSEKEVTFWTRLMHAGMQGQLPYLKVLPRPDCFNWESYAYTALLFKSSLTSSHICGDDNLGGYRTICDQIGQFKNLQHLNFEIRYYTYLTHFDSLIEKCPHLKELLFEVKVNAIQRPSESEPESIIRPRPNIHVLRCDWELAYTESQLEYVMRKYPSLQTFRTWANEHETKVFGPSLIKFMRYVMSKSVFEIRIFAGKEDLLNIFIDFMKRKNRCKTVSIGYSVHTPPLLVLSTLYLHVETGAAVNFIPNTGENEAAHIRFLSKIETVKGPSIDL</sequence>
<dbReference type="EMBL" id="BAABUK010000011">
    <property type="protein sequence ID" value="GAA5812002.1"/>
    <property type="molecule type" value="Genomic_DNA"/>
</dbReference>
<proteinExistence type="predicted"/>
<reference evidence="1 2" key="1">
    <citation type="submission" date="2024-04" db="EMBL/GenBank/DDBJ databases">
        <title>genome sequences of Mucor flavus KT1a and Helicostylum pulchrum KT1b strains isolated from the surface of a dry-aged beef.</title>
        <authorList>
            <person name="Toyotome T."/>
            <person name="Hosono M."/>
            <person name="Torimaru M."/>
            <person name="Fukuda K."/>
            <person name="Mikami N."/>
        </authorList>
    </citation>
    <scope>NUCLEOTIDE SEQUENCE [LARGE SCALE GENOMIC DNA]</scope>
    <source>
        <strain evidence="1 2">KT1a</strain>
    </source>
</reference>
<name>A0ABP9YYR9_9FUNG</name>
<evidence type="ECO:0000313" key="2">
    <source>
        <dbReference type="Proteomes" id="UP001473302"/>
    </source>
</evidence>
<dbReference type="Proteomes" id="UP001473302">
    <property type="component" value="Unassembled WGS sequence"/>
</dbReference>
<organism evidence="1 2">
    <name type="scientific">Mucor flavus</name>
    <dbReference type="NCBI Taxonomy" id="439312"/>
    <lineage>
        <taxon>Eukaryota</taxon>
        <taxon>Fungi</taxon>
        <taxon>Fungi incertae sedis</taxon>
        <taxon>Mucoromycota</taxon>
        <taxon>Mucoromycotina</taxon>
        <taxon>Mucoromycetes</taxon>
        <taxon>Mucorales</taxon>
        <taxon>Mucorineae</taxon>
        <taxon>Mucoraceae</taxon>
        <taxon>Mucor</taxon>
    </lineage>
</organism>
<accession>A0ABP9YYR9</accession>
<dbReference type="Gene3D" id="3.80.10.10">
    <property type="entry name" value="Ribonuclease Inhibitor"/>
    <property type="match status" value="1"/>
</dbReference>
<comment type="caution">
    <text evidence="1">The sequence shown here is derived from an EMBL/GenBank/DDBJ whole genome shotgun (WGS) entry which is preliminary data.</text>
</comment>
<protein>
    <submittedName>
        <fullName evidence="1">Uncharacterized protein</fullName>
    </submittedName>
</protein>
<dbReference type="SUPFAM" id="SSF52047">
    <property type="entry name" value="RNI-like"/>
    <property type="match status" value="1"/>
</dbReference>
<evidence type="ECO:0000313" key="1">
    <source>
        <dbReference type="EMBL" id="GAA5812002.1"/>
    </source>
</evidence>
<dbReference type="InterPro" id="IPR032675">
    <property type="entry name" value="LRR_dom_sf"/>
</dbReference>